<dbReference type="eggNOG" id="KOG4608">
    <property type="taxonomic scope" value="Eukaryota"/>
</dbReference>
<dbReference type="PANTHER" id="PTHR15180:SF1">
    <property type="entry name" value="GENERAL TRANSCRIPTION FACTOR 3C POLYPEPTIDE 1"/>
    <property type="match status" value="1"/>
</dbReference>
<dbReference type="GO" id="GO:0003677">
    <property type="term" value="F:DNA binding"/>
    <property type="evidence" value="ECO:0007669"/>
    <property type="project" value="InterPro"/>
</dbReference>
<evidence type="ECO:0000313" key="4">
    <source>
        <dbReference type="Proteomes" id="UP000008068"/>
    </source>
</evidence>
<evidence type="ECO:0000259" key="2">
    <source>
        <dbReference type="Pfam" id="PF24101"/>
    </source>
</evidence>
<name>G0MZZ9_CAEBE</name>
<keyword evidence="4" id="KW-1185">Reference proteome</keyword>
<dbReference type="GO" id="GO:0006384">
    <property type="term" value="P:transcription initiation at RNA polymerase III promoter"/>
    <property type="evidence" value="ECO:0007669"/>
    <property type="project" value="InterPro"/>
</dbReference>
<feature type="compositionally biased region" description="Acidic residues" evidence="1">
    <location>
        <begin position="33"/>
        <end position="53"/>
    </location>
</feature>
<dbReference type="eggNOG" id="KOG4560">
    <property type="taxonomic scope" value="Eukaryota"/>
</dbReference>
<dbReference type="GO" id="GO:0000127">
    <property type="term" value="C:transcription factor TFIIIC complex"/>
    <property type="evidence" value="ECO:0007669"/>
    <property type="project" value="InterPro"/>
</dbReference>
<dbReference type="eggNOG" id="KOG3105">
    <property type="taxonomic scope" value="Eukaryota"/>
</dbReference>
<feature type="region of interest" description="Disordered" evidence="1">
    <location>
        <begin position="1"/>
        <end position="89"/>
    </location>
</feature>
<dbReference type="EMBL" id="GL379823">
    <property type="protein sequence ID" value="EGT48614.1"/>
    <property type="molecule type" value="Genomic_DNA"/>
</dbReference>
<accession>G0MZZ9</accession>
<dbReference type="Pfam" id="PF24101">
    <property type="entry name" value="WHD_GTF3C1"/>
    <property type="match status" value="1"/>
</dbReference>
<dbReference type="OMA" id="RHFFAHR"/>
<proteinExistence type="predicted"/>
<protein>
    <recommendedName>
        <fullName evidence="2">GTF3C1 extended winged-helix domain-containing protein</fullName>
    </recommendedName>
</protein>
<dbReference type="FunCoup" id="G0MZZ9">
    <property type="interactions" value="2085"/>
</dbReference>
<sequence>MENSSQSDSEPALAPLAKQSTKRGKRPLKQEVESSEYEISNDEAEEIDEESSAEDNQPSTSEMQEECEDLNSTTKTSKRKRASVDTFGPYHFKNDNNTLRVSDITLKRFNRLLKMVNELKVVVTMNRVIKMINEAEHADGYKFQIDKKSVMKCILALQTKGLARVWETTVRSDNVNYQVQILTHGQIKSVDDPEVRKAIQDILDSYCKEGRVFPHGQLRHIKKRAMDDLRGATEFDGKIEDVDEDLTRSRTIKDRFHFFRLQILRNSWKGRNVKEDGETIEDEDETEDTLDDSQADDNEDATLTHDGEAHDDDPEKAMLELFAENPTVPIQKKRSSQYYFGRDSLGYQGKTIRLLITHEIAYHFVHGHADGVTPNTFDLFPPTQAFENWHSRDEFSAHVYYDEESPYRFMPPQPKYEDADRGWFMVQDLLAAMPLSVFVLANYVPTTIDRNELLTYLQDPVKRHLCIGYLPNHIREILMKEKKVHKQLQHALFLLGAMGLLAVGPNPSIKRFPGASSDMFFIAKKTHLYDTSTSNKGYACVNPDVSSGFYVRYEYDFETRTDIILYWHHLRAIVQSTPLSFRMDDIGEQKCATRHKQFSIGVFDRKIVEHDYAPGIEKLFPRVLSDGVAGFDSALFIHLKRHWDLCAIPHNIVSWFISKFRKCSNEMKRIIETRVKSVHKNWNNYTRLSIADVDFMRSSNPLKVEYPVKAVKKLPATLKPKTAPAKTRNVKPKKRKLDSVDIVSSSARISVRCRFSPKERDQLIMIRAVGFFLNPVYRFWLDPTVLRDLMHEFVPESRNKTVQSLMACGVRELVRAHRLAYLQRIVRNLSTFPEMRRLRSELCATPVIPGKSKTEFFKDAFRTAMTLLFVDNNRIPSTSITDVNFRHFLERGRVSVTKEITVSNSVPRRSQKAISYGHIQHCVASNILVSVLIHTKNGVIPDKLIEQVPPAVLQTALQNLRSDGLVSRSRTLEAMAELANKKDATLSYYFRHFFAHRFHSDLIENSGRLMDDVDDQNAPEIVELQGDGPEVVVAAANTFYSDKFNLEMHVDDDILAAFTKIENDQTIKKIRYLESADLHFEKIRVILEKQPIPEGTESIVPEAKNISTVLNYMDKSRTVQDPISLDEFIQNSHFELDRRREIRAVCHVIKATKQVGITLKDLSGKVKIPLDGIKQILKDLEDGRQILSVGVDEERWVRIEYEACWTVILGEKRWCPRPWVSPEGAISLPVVRWIAESVLLLIVGKLGVKLEDVISTYEFAVQPLAIREIIGLLENLECIEIIKKNFKSPKLASPFDPPAGTQLVTYIHPLVDGLEKFSRIFHQVELMPLMTSKTTL</sequence>
<gene>
    <name evidence="3" type="ORF">CAEBREN_25488</name>
</gene>
<dbReference type="GO" id="GO:0042791">
    <property type="term" value="P:5S class rRNA transcription by RNA polymerase III"/>
    <property type="evidence" value="ECO:0007669"/>
    <property type="project" value="TreeGrafter"/>
</dbReference>
<reference evidence="4" key="1">
    <citation type="submission" date="2011-07" db="EMBL/GenBank/DDBJ databases">
        <authorList>
            <consortium name="Caenorhabditis brenneri Sequencing and Analysis Consortium"/>
            <person name="Wilson R.K."/>
        </authorList>
    </citation>
    <scope>NUCLEOTIDE SEQUENCE [LARGE SCALE GENOMIC DNA]</scope>
    <source>
        <strain evidence="4">PB2801</strain>
    </source>
</reference>
<feature type="compositionally biased region" description="Acidic residues" evidence="1">
    <location>
        <begin position="278"/>
        <end position="300"/>
    </location>
</feature>
<feature type="region of interest" description="Disordered" evidence="1">
    <location>
        <begin position="274"/>
        <end position="312"/>
    </location>
</feature>
<dbReference type="Proteomes" id="UP000008068">
    <property type="component" value="Unassembled WGS sequence"/>
</dbReference>
<dbReference type="PANTHER" id="PTHR15180">
    <property type="entry name" value="GENERAL TRANSCRIPTION FACTOR 3C POLYPEPTIDE 1"/>
    <property type="match status" value="1"/>
</dbReference>
<evidence type="ECO:0000313" key="3">
    <source>
        <dbReference type="EMBL" id="EGT48614.1"/>
    </source>
</evidence>
<feature type="compositionally biased region" description="Basic and acidic residues" evidence="1">
    <location>
        <begin position="302"/>
        <end position="312"/>
    </location>
</feature>
<dbReference type="InParanoid" id="G0MZZ9"/>
<dbReference type="OrthoDB" id="68020at2759"/>
<evidence type="ECO:0000256" key="1">
    <source>
        <dbReference type="SAM" id="MobiDB-lite"/>
    </source>
</evidence>
<dbReference type="InterPro" id="IPR056467">
    <property type="entry name" value="eWH_GTF3C1"/>
</dbReference>
<dbReference type="InterPro" id="IPR044210">
    <property type="entry name" value="Tfc3-like"/>
</dbReference>
<organism evidence="4">
    <name type="scientific">Caenorhabditis brenneri</name>
    <name type="common">Nematode worm</name>
    <dbReference type="NCBI Taxonomy" id="135651"/>
    <lineage>
        <taxon>Eukaryota</taxon>
        <taxon>Metazoa</taxon>
        <taxon>Ecdysozoa</taxon>
        <taxon>Nematoda</taxon>
        <taxon>Chromadorea</taxon>
        <taxon>Rhabditida</taxon>
        <taxon>Rhabditina</taxon>
        <taxon>Rhabditomorpha</taxon>
        <taxon>Rhabditoidea</taxon>
        <taxon>Rhabditidae</taxon>
        <taxon>Peloderinae</taxon>
        <taxon>Caenorhabditis</taxon>
    </lineage>
</organism>
<dbReference type="STRING" id="135651.G0MZZ9"/>
<dbReference type="HOGENOM" id="CLU_005487_0_0_1"/>
<feature type="domain" description="GTF3C1 extended winged-helix" evidence="2">
    <location>
        <begin position="101"/>
        <end position="211"/>
    </location>
</feature>